<dbReference type="Proteomes" id="UP001501231">
    <property type="component" value="Unassembled WGS sequence"/>
</dbReference>
<feature type="compositionally biased region" description="Acidic residues" evidence="1">
    <location>
        <begin position="165"/>
        <end position="176"/>
    </location>
</feature>
<reference evidence="2 3" key="1">
    <citation type="journal article" date="2019" name="Int. J. Syst. Evol. Microbiol.">
        <title>The Global Catalogue of Microorganisms (GCM) 10K type strain sequencing project: providing services to taxonomists for standard genome sequencing and annotation.</title>
        <authorList>
            <consortium name="The Broad Institute Genomics Platform"/>
            <consortium name="The Broad Institute Genome Sequencing Center for Infectious Disease"/>
            <person name="Wu L."/>
            <person name="Ma J."/>
        </authorList>
    </citation>
    <scope>NUCLEOTIDE SEQUENCE [LARGE SCALE GENOMIC DNA]</scope>
    <source>
        <strain evidence="2 3">JCM 3325</strain>
    </source>
</reference>
<name>A0ABN3JXS1_9ACTN</name>
<organism evidence="2 3">
    <name type="scientific">Actinomadura vinacea</name>
    <dbReference type="NCBI Taxonomy" id="115336"/>
    <lineage>
        <taxon>Bacteria</taxon>
        <taxon>Bacillati</taxon>
        <taxon>Actinomycetota</taxon>
        <taxon>Actinomycetes</taxon>
        <taxon>Streptosporangiales</taxon>
        <taxon>Thermomonosporaceae</taxon>
        <taxon>Actinomadura</taxon>
    </lineage>
</organism>
<feature type="region of interest" description="Disordered" evidence="1">
    <location>
        <begin position="163"/>
        <end position="185"/>
    </location>
</feature>
<accession>A0ABN3JXS1</accession>
<evidence type="ECO:0000256" key="1">
    <source>
        <dbReference type="SAM" id="MobiDB-lite"/>
    </source>
</evidence>
<comment type="caution">
    <text evidence="2">The sequence shown here is derived from an EMBL/GenBank/DDBJ whole genome shotgun (WGS) entry which is preliminary data.</text>
</comment>
<protein>
    <recommendedName>
        <fullName evidence="4">YecA family protein</fullName>
    </recommendedName>
</protein>
<sequence length="207" mass="22544">MAVNFAEDPGQGGLPDVGRLDGLYLDEDGGIDFSGALKRDLRARADEFSHQPVVDDNRLTVVWLAQRLLAGAADDDPALLLALYVMTPFGAGEQGWMGPEIVTLCREAFATIDDAALNAPCPHDDSGHPGEPAFEHWPSVIEAVAYGEDGWSELEDWLEERAYAEEDGEDMEEYDEDNPRPTVAGWDCPKHLAELAANALRRLAPPG</sequence>
<proteinExistence type="predicted"/>
<gene>
    <name evidence="2" type="ORF">GCM10010191_68740</name>
</gene>
<dbReference type="EMBL" id="BAAARW010000026">
    <property type="protein sequence ID" value="GAA2442663.1"/>
    <property type="molecule type" value="Genomic_DNA"/>
</dbReference>
<evidence type="ECO:0000313" key="3">
    <source>
        <dbReference type="Proteomes" id="UP001501231"/>
    </source>
</evidence>
<keyword evidence="3" id="KW-1185">Reference proteome</keyword>
<evidence type="ECO:0000313" key="2">
    <source>
        <dbReference type="EMBL" id="GAA2442663.1"/>
    </source>
</evidence>
<evidence type="ECO:0008006" key="4">
    <source>
        <dbReference type="Google" id="ProtNLM"/>
    </source>
</evidence>